<organism evidence="3">
    <name type="scientific">Blautia glucerasea</name>
    <dbReference type="NCBI Taxonomy" id="536633"/>
    <lineage>
        <taxon>Bacteria</taxon>
        <taxon>Bacillati</taxon>
        <taxon>Bacillota</taxon>
        <taxon>Clostridia</taxon>
        <taxon>Lachnospirales</taxon>
        <taxon>Lachnospiraceae</taxon>
        <taxon>Blautia</taxon>
    </lineage>
</organism>
<evidence type="ECO:0000259" key="2">
    <source>
        <dbReference type="PROSITE" id="PS50943"/>
    </source>
</evidence>
<reference evidence="3" key="1">
    <citation type="submission" date="2019-11" db="EMBL/GenBank/DDBJ databases">
        <authorList>
            <person name="Feng L."/>
        </authorList>
    </citation>
    <scope>NUCLEOTIDE SEQUENCE</scope>
    <source>
        <strain evidence="3">BgluceraseaLFYP119</strain>
    </source>
</reference>
<dbReference type="SMART" id="SM00530">
    <property type="entry name" value="HTH_XRE"/>
    <property type="match status" value="1"/>
</dbReference>
<evidence type="ECO:0000256" key="1">
    <source>
        <dbReference type="ARBA" id="ARBA00023125"/>
    </source>
</evidence>
<accession>A0A6N2V9P7</accession>
<dbReference type="InterPro" id="IPR010982">
    <property type="entry name" value="Lambda_DNA-bd_dom_sf"/>
</dbReference>
<gene>
    <name evidence="3" type="ORF">BGLFYP119_02456</name>
</gene>
<dbReference type="EMBL" id="CACRST010000024">
    <property type="protein sequence ID" value="VYT25101.1"/>
    <property type="molecule type" value="Genomic_DNA"/>
</dbReference>
<dbReference type="GO" id="GO:0005829">
    <property type="term" value="C:cytosol"/>
    <property type="evidence" value="ECO:0007669"/>
    <property type="project" value="TreeGrafter"/>
</dbReference>
<dbReference type="PANTHER" id="PTHR46797:SF1">
    <property type="entry name" value="METHYLPHOSPHONATE SYNTHASE"/>
    <property type="match status" value="1"/>
</dbReference>
<dbReference type="GO" id="GO:0003677">
    <property type="term" value="F:DNA binding"/>
    <property type="evidence" value="ECO:0007669"/>
    <property type="project" value="UniProtKB-KW"/>
</dbReference>
<dbReference type="CDD" id="cd00093">
    <property type="entry name" value="HTH_XRE"/>
    <property type="match status" value="1"/>
</dbReference>
<name>A0A6N2V9P7_9FIRM</name>
<dbReference type="AlphaFoldDB" id="A0A6N2V9P7"/>
<dbReference type="GO" id="GO:0003700">
    <property type="term" value="F:DNA-binding transcription factor activity"/>
    <property type="evidence" value="ECO:0007669"/>
    <property type="project" value="TreeGrafter"/>
</dbReference>
<dbReference type="Gene3D" id="1.10.260.40">
    <property type="entry name" value="lambda repressor-like DNA-binding domains"/>
    <property type="match status" value="1"/>
</dbReference>
<dbReference type="RefSeq" id="WP_156354905.1">
    <property type="nucleotide sequence ID" value="NZ_CACRST010000024.1"/>
</dbReference>
<keyword evidence="1" id="KW-0238">DNA-binding</keyword>
<dbReference type="Pfam" id="PF01381">
    <property type="entry name" value="HTH_3"/>
    <property type="match status" value="1"/>
</dbReference>
<sequence>MTVGEKIKYYRNIRGISQEMLGNLSGINPATIKKYEYGIRNPKPDQLLKITNALGISINLFMDFDIETVSDVLSLLFKLDEQIDMKFEAEKDENGEFIPSTVKLSFQNAAINQKLCTYLKAKQGADIPIEDVKNCLVDDNRVVRKGVKRITVKVFPQ</sequence>
<dbReference type="InterPro" id="IPR001387">
    <property type="entry name" value="Cro/C1-type_HTH"/>
</dbReference>
<feature type="domain" description="HTH cro/C1-type" evidence="2">
    <location>
        <begin position="7"/>
        <end position="61"/>
    </location>
</feature>
<protein>
    <submittedName>
        <fullName evidence="3">Helix-turn-helix</fullName>
    </submittedName>
</protein>
<dbReference type="PANTHER" id="PTHR46797">
    <property type="entry name" value="HTH-TYPE TRANSCRIPTIONAL REGULATOR"/>
    <property type="match status" value="1"/>
</dbReference>
<proteinExistence type="predicted"/>
<dbReference type="PROSITE" id="PS50943">
    <property type="entry name" value="HTH_CROC1"/>
    <property type="match status" value="1"/>
</dbReference>
<dbReference type="InterPro" id="IPR050807">
    <property type="entry name" value="TransReg_Diox_bact_type"/>
</dbReference>
<evidence type="ECO:0000313" key="3">
    <source>
        <dbReference type="EMBL" id="VYT25101.1"/>
    </source>
</evidence>
<dbReference type="SUPFAM" id="SSF47413">
    <property type="entry name" value="lambda repressor-like DNA-binding domains"/>
    <property type="match status" value="1"/>
</dbReference>